<feature type="non-terminal residue" evidence="2">
    <location>
        <position position="367"/>
    </location>
</feature>
<dbReference type="Gene3D" id="3.40.50.1000">
    <property type="entry name" value="HAD superfamily/HAD-like"/>
    <property type="match status" value="1"/>
</dbReference>
<dbReference type="InterPro" id="IPR029044">
    <property type="entry name" value="Nucleotide-diphossugar_trans"/>
</dbReference>
<organism evidence="2">
    <name type="scientific">marine metagenome</name>
    <dbReference type="NCBI Taxonomy" id="408172"/>
    <lineage>
        <taxon>unclassified sequences</taxon>
        <taxon>metagenomes</taxon>
        <taxon>ecological metagenomes</taxon>
    </lineage>
</organism>
<sequence length="367" mass="41484">MKACILAGGKGTRLKHLFPDTPKGLVPLGGKPILEHQIDLLVNAGINEIFLLTGYRGELIQEYFGSGEDRNATLHYLQEDVPLGTAGAFKQLEGKVSEDIVVLYGDLVVDFDLATLLAFHQKQKALATLVVHPNDHPYDSDLLEINEECDVLNWFPKNNRPDGIYANLVNAAIYVFRPDIFSWIPKGCTDFGTDIFPLLLQKHQKICAYRTSEYIKDMGTEDRWQKSSHDFESGLTARRNLTNPQRAVFLDRDGTINRDVDLLCDMTQLELLPRASQAIRQINNSEFLSICVTNQSVIARNLCDLGELQQIHNQLETLLARDQAYLDHIYFCPHHPDSGYPEERAEYKINCECRKPNTGLVLAAKEK</sequence>
<name>A0A382KB36_9ZZZZ</name>
<proteinExistence type="predicted"/>
<dbReference type="Gene3D" id="3.90.550.10">
    <property type="entry name" value="Spore Coat Polysaccharide Biosynthesis Protein SpsA, Chain A"/>
    <property type="match status" value="1"/>
</dbReference>
<protein>
    <recommendedName>
        <fullName evidence="1">Nucleotidyl transferase domain-containing protein</fullName>
    </recommendedName>
</protein>
<dbReference type="SUPFAM" id="SSF53448">
    <property type="entry name" value="Nucleotide-diphospho-sugar transferases"/>
    <property type="match status" value="1"/>
</dbReference>
<dbReference type="NCBIfam" id="TIGR01662">
    <property type="entry name" value="HAD-SF-IIIA"/>
    <property type="match status" value="1"/>
</dbReference>
<accession>A0A382KB36</accession>
<dbReference type="InterPro" id="IPR005835">
    <property type="entry name" value="NTP_transferase_dom"/>
</dbReference>
<dbReference type="InterPro" id="IPR036412">
    <property type="entry name" value="HAD-like_sf"/>
</dbReference>
<dbReference type="InterPro" id="IPR050486">
    <property type="entry name" value="Mannose-1P_guanyltransferase"/>
</dbReference>
<dbReference type="InterPro" id="IPR006549">
    <property type="entry name" value="HAD-SF_hydro_IIIA"/>
</dbReference>
<evidence type="ECO:0000313" key="2">
    <source>
        <dbReference type="EMBL" id="SVC20622.1"/>
    </source>
</evidence>
<dbReference type="AlphaFoldDB" id="A0A382KB36"/>
<dbReference type="PANTHER" id="PTHR22572">
    <property type="entry name" value="SUGAR-1-PHOSPHATE GUANYL TRANSFERASE"/>
    <property type="match status" value="1"/>
</dbReference>
<feature type="domain" description="Nucleotidyl transferase" evidence="1">
    <location>
        <begin position="2"/>
        <end position="223"/>
    </location>
</feature>
<gene>
    <name evidence="2" type="ORF">METZ01_LOCUS273476</name>
</gene>
<dbReference type="Pfam" id="PF00483">
    <property type="entry name" value="NTP_transferase"/>
    <property type="match status" value="1"/>
</dbReference>
<dbReference type="EMBL" id="UINC01079014">
    <property type="protein sequence ID" value="SVC20622.1"/>
    <property type="molecule type" value="Genomic_DNA"/>
</dbReference>
<reference evidence="2" key="1">
    <citation type="submission" date="2018-05" db="EMBL/GenBank/DDBJ databases">
        <authorList>
            <person name="Lanie J.A."/>
            <person name="Ng W.-L."/>
            <person name="Kazmierczak K.M."/>
            <person name="Andrzejewski T.M."/>
            <person name="Davidsen T.M."/>
            <person name="Wayne K.J."/>
            <person name="Tettelin H."/>
            <person name="Glass J.I."/>
            <person name="Rusch D."/>
            <person name="Podicherti R."/>
            <person name="Tsui H.-C.T."/>
            <person name="Winkler M.E."/>
        </authorList>
    </citation>
    <scope>NUCLEOTIDE SEQUENCE</scope>
</reference>
<dbReference type="CDD" id="cd04181">
    <property type="entry name" value="NTP_transferase"/>
    <property type="match status" value="1"/>
</dbReference>
<dbReference type="InterPro" id="IPR023214">
    <property type="entry name" value="HAD_sf"/>
</dbReference>
<dbReference type="SUPFAM" id="SSF56784">
    <property type="entry name" value="HAD-like"/>
    <property type="match status" value="1"/>
</dbReference>
<evidence type="ECO:0000259" key="1">
    <source>
        <dbReference type="Pfam" id="PF00483"/>
    </source>
</evidence>